<dbReference type="AlphaFoldDB" id="A0A3M7M0V8"/>
<gene>
    <name evidence="3" type="ORF">GMOD_00004343</name>
</gene>
<feature type="region of interest" description="Disordered" evidence="1">
    <location>
        <begin position="351"/>
        <end position="385"/>
    </location>
</feature>
<proteinExistence type="predicted"/>
<dbReference type="OrthoDB" id="3944567at2759"/>
<keyword evidence="2" id="KW-1133">Transmembrane helix</keyword>
<organism evidence="3 4">
    <name type="scientific">Pyrenophora seminiperda CCB06</name>
    <dbReference type="NCBI Taxonomy" id="1302712"/>
    <lineage>
        <taxon>Eukaryota</taxon>
        <taxon>Fungi</taxon>
        <taxon>Dikarya</taxon>
        <taxon>Ascomycota</taxon>
        <taxon>Pezizomycotina</taxon>
        <taxon>Dothideomycetes</taxon>
        <taxon>Pleosporomycetidae</taxon>
        <taxon>Pleosporales</taxon>
        <taxon>Pleosporineae</taxon>
        <taxon>Pleosporaceae</taxon>
        <taxon>Pyrenophora</taxon>
    </lineage>
</organism>
<feature type="compositionally biased region" description="Low complexity" evidence="1">
    <location>
        <begin position="281"/>
        <end position="291"/>
    </location>
</feature>
<sequence>MAGSDTGSSEAQEPLNLNHKINKTIPRRKLTLITITVLLNILTWSTLISLTASIVQTVSDSADTTSIAPLVLTSTSALASFIYVLTHTTFSCKQKVWELRQQITAAVDKTFYFAIRLAASSCALWLLTSGWNMILVARRPICLQKAPGLQSWEYGTTCQWSRVSIAFAAIALLVMCMYLMNVTDQDTSAASCALFGMLAVTSRPFEAHVFKHGYRQPAGSSSTPFMSRTNTASPSMSRTSEKYERGRVRRRSTSIGSDNSSHSSNTNPSTINLSNNPPPMSYHSRTSSSLSRPPPVFVQPSIQTHYAPSTWRAIHPAASTMPVSRSYSHSRSASSSYQSIYSRSSISLTRPRRLTYASPPGTASSSGSSRPDSRDEIFSGQTRAEGRATASEIAFALVNGTAIPGTLSPKDQNGHSPTISVPNATYDAPQPYHSGRLAKAWKPQSRDTSSTKDRAGAAKHLELARSSSVGFLDRFSPDSSPGASPNNDIRRPYQPFGSDNPNTRNVIQESPKVRQLRSARKHSRISSAPTPAEAAQAMVMQMPDDLQTNHTRSKSADAGLMMRLPFESIKNKPLPRIAIL</sequence>
<feature type="compositionally biased region" description="Polar residues" evidence="1">
    <location>
        <begin position="218"/>
        <end position="238"/>
    </location>
</feature>
<accession>A0A3M7M0V8</accession>
<name>A0A3M7M0V8_9PLEO</name>
<feature type="compositionally biased region" description="Polar residues" evidence="1">
    <location>
        <begin position="477"/>
        <end position="487"/>
    </location>
</feature>
<feature type="compositionally biased region" description="Polar residues" evidence="1">
    <location>
        <begin position="409"/>
        <end position="423"/>
    </location>
</feature>
<dbReference type="Proteomes" id="UP000265663">
    <property type="component" value="Unassembled WGS sequence"/>
</dbReference>
<dbReference type="EMBL" id="KE747814">
    <property type="protein sequence ID" value="RMZ68143.1"/>
    <property type="molecule type" value="Genomic_DNA"/>
</dbReference>
<feature type="compositionally biased region" description="Polar residues" evidence="1">
    <location>
        <begin position="497"/>
        <end position="508"/>
    </location>
</feature>
<keyword evidence="2" id="KW-0472">Membrane</keyword>
<feature type="region of interest" description="Disordered" evidence="1">
    <location>
        <begin position="406"/>
        <end position="457"/>
    </location>
</feature>
<keyword evidence="2" id="KW-0812">Transmembrane</keyword>
<evidence type="ECO:0000313" key="3">
    <source>
        <dbReference type="EMBL" id="RMZ68143.1"/>
    </source>
</evidence>
<feature type="region of interest" description="Disordered" evidence="1">
    <location>
        <begin position="216"/>
        <end position="300"/>
    </location>
</feature>
<feature type="transmembrane region" description="Helical" evidence="2">
    <location>
        <begin position="111"/>
        <end position="131"/>
    </location>
</feature>
<keyword evidence="4" id="KW-1185">Reference proteome</keyword>
<feature type="transmembrane region" description="Helical" evidence="2">
    <location>
        <begin position="67"/>
        <end position="90"/>
    </location>
</feature>
<evidence type="ECO:0000256" key="2">
    <source>
        <dbReference type="SAM" id="Phobius"/>
    </source>
</evidence>
<reference evidence="3 4" key="1">
    <citation type="journal article" date="2014" name="PLoS ONE">
        <title>De novo Genome Assembly of the Fungal Plant Pathogen Pyrenophora semeniperda.</title>
        <authorList>
            <person name="Soliai M.M."/>
            <person name="Meyer S.E."/>
            <person name="Udall J.A."/>
            <person name="Elzinga D.E."/>
            <person name="Hermansen R.A."/>
            <person name="Bodily P.M."/>
            <person name="Hart A.A."/>
            <person name="Coleman C.E."/>
        </authorList>
    </citation>
    <scope>NUCLEOTIDE SEQUENCE [LARGE SCALE GENOMIC DNA]</scope>
    <source>
        <strain evidence="3 4">CCB06</strain>
        <tissue evidence="3">Mycelium</tissue>
    </source>
</reference>
<feature type="region of interest" description="Disordered" evidence="1">
    <location>
        <begin position="471"/>
        <end position="511"/>
    </location>
</feature>
<evidence type="ECO:0000313" key="4">
    <source>
        <dbReference type="Proteomes" id="UP000265663"/>
    </source>
</evidence>
<protein>
    <submittedName>
        <fullName evidence="3">Golgi vesicle transport</fullName>
    </submittedName>
</protein>
<feature type="compositionally biased region" description="Low complexity" evidence="1">
    <location>
        <begin position="357"/>
        <end position="370"/>
    </location>
</feature>
<evidence type="ECO:0000256" key="1">
    <source>
        <dbReference type="SAM" id="MobiDB-lite"/>
    </source>
</evidence>
<feature type="compositionally biased region" description="Low complexity" evidence="1">
    <location>
        <begin position="253"/>
        <end position="270"/>
    </location>
</feature>
<feature type="transmembrane region" description="Helical" evidence="2">
    <location>
        <begin position="30"/>
        <end position="55"/>
    </location>
</feature>